<reference evidence="1" key="1">
    <citation type="submission" date="2023-05" db="EMBL/GenBank/DDBJ databases">
        <authorList>
            <person name="Stuckert A."/>
        </authorList>
    </citation>
    <scope>NUCLEOTIDE SEQUENCE</scope>
</reference>
<evidence type="ECO:0000313" key="1">
    <source>
        <dbReference type="EMBL" id="CAI9606137.1"/>
    </source>
</evidence>
<accession>A0ABN9GBI5</accession>
<keyword evidence="2" id="KW-1185">Reference proteome</keyword>
<dbReference type="Proteomes" id="UP001162483">
    <property type="component" value="Unassembled WGS sequence"/>
</dbReference>
<sequence>MLLNPGPWHPAFTISGLPQTLHPLYLVSHSTQNMEVQLF</sequence>
<evidence type="ECO:0000313" key="2">
    <source>
        <dbReference type="Proteomes" id="UP001162483"/>
    </source>
</evidence>
<gene>
    <name evidence="1" type="ORF">SPARVUS_LOCUS13727473</name>
</gene>
<dbReference type="EMBL" id="CATNWA010018235">
    <property type="protein sequence ID" value="CAI9606137.1"/>
    <property type="molecule type" value="Genomic_DNA"/>
</dbReference>
<organism evidence="1 2">
    <name type="scientific">Staurois parvus</name>
    <dbReference type="NCBI Taxonomy" id="386267"/>
    <lineage>
        <taxon>Eukaryota</taxon>
        <taxon>Metazoa</taxon>
        <taxon>Chordata</taxon>
        <taxon>Craniata</taxon>
        <taxon>Vertebrata</taxon>
        <taxon>Euteleostomi</taxon>
        <taxon>Amphibia</taxon>
        <taxon>Batrachia</taxon>
        <taxon>Anura</taxon>
        <taxon>Neobatrachia</taxon>
        <taxon>Ranoidea</taxon>
        <taxon>Ranidae</taxon>
        <taxon>Staurois</taxon>
    </lineage>
</organism>
<name>A0ABN9GBI5_9NEOB</name>
<proteinExistence type="predicted"/>
<protein>
    <submittedName>
        <fullName evidence="1">Uncharacterized protein</fullName>
    </submittedName>
</protein>
<comment type="caution">
    <text evidence="1">The sequence shown here is derived from an EMBL/GenBank/DDBJ whole genome shotgun (WGS) entry which is preliminary data.</text>
</comment>